<dbReference type="EMBL" id="JAROCC010000001">
    <property type="protein sequence ID" value="MDN4606089.1"/>
    <property type="molecule type" value="Genomic_DNA"/>
</dbReference>
<dbReference type="Proteomes" id="UP001175097">
    <property type="component" value="Unassembled WGS sequence"/>
</dbReference>
<feature type="signal peptide" evidence="1">
    <location>
        <begin position="1"/>
        <end position="26"/>
    </location>
</feature>
<dbReference type="RefSeq" id="WP_301241631.1">
    <property type="nucleotide sequence ID" value="NZ_JAROCC010000001.1"/>
</dbReference>
<evidence type="ECO:0000313" key="2">
    <source>
        <dbReference type="EMBL" id="MDN4606089.1"/>
    </source>
</evidence>
<feature type="chain" id="PRO_5047335206" evidence="1">
    <location>
        <begin position="27"/>
        <end position="160"/>
    </location>
</feature>
<accession>A0ABT8JPH4</accession>
<dbReference type="Pfam" id="PF14039">
    <property type="entry name" value="YusW"/>
    <property type="match status" value="1"/>
</dbReference>
<organism evidence="2 3">
    <name type="scientific">Sporosarcina highlanderae</name>
    <dbReference type="NCBI Taxonomy" id="3035916"/>
    <lineage>
        <taxon>Bacteria</taxon>
        <taxon>Bacillati</taxon>
        <taxon>Bacillota</taxon>
        <taxon>Bacilli</taxon>
        <taxon>Bacillales</taxon>
        <taxon>Caryophanaceae</taxon>
        <taxon>Sporosarcina</taxon>
    </lineage>
</organism>
<gene>
    <name evidence="2" type="ORF">P5G49_01180</name>
</gene>
<sequence length="160" mass="17788">MRNTLRTAMFLLFAVLILGACGNSNKDVGKGPDKPLQQDNTLSVKTDVEGGSLDSGKGYGFDKFDLEIEVDGQEVVDVQYAVAKSHSASYKNKLAGLNLEGTEAFNKLDKLFMDINLTKDMAKQDVIDKIMKWFGLDTYTRFELEVDFDDGTKLDIDESK</sequence>
<dbReference type="InterPro" id="IPR025623">
    <property type="entry name" value="YusW"/>
</dbReference>
<keyword evidence="1" id="KW-0732">Signal</keyword>
<reference evidence="2" key="1">
    <citation type="submission" date="2023-03" db="EMBL/GenBank/DDBJ databases">
        <title>MT1 and MT2 Draft Genomes of Novel Species.</title>
        <authorList>
            <person name="Venkateswaran K."/>
        </authorList>
    </citation>
    <scope>NUCLEOTIDE SEQUENCE</scope>
    <source>
        <strain evidence="2">F6_3S_P_2</strain>
    </source>
</reference>
<evidence type="ECO:0000256" key="1">
    <source>
        <dbReference type="SAM" id="SignalP"/>
    </source>
</evidence>
<name>A0ABT8JPH4_9BACL</name>
<protein>
    <submittedName>
        <fullName evidence="2">YusW family protein</fullName>
    </submittedName>
</protein>
<dbReference type="PROSITE" id="PS51257">
    <property type="entry name" value="PROKAR_LIPOPROTEIN"/>
    <property type="match status" value="1"/>
</dbReference>
<proteinExistence type="predicted"/>
<keyword evidence="3" id="KW-1185">Reference proteome</keyword>
<evidence type="ECO:0000313" key="3">
    <source>
        <dbReference type="Proteomes" id="UP001175097"/>
    </source>
</evidence>
<comment type="caution">
    <text evidence="2">The sequence shown here is derived from an EMBL/GenBank/DDBJ whole genome shotgun (WGS) entry which is preliminary data.</text>
</comment>